<dbReference type="Pfam" id="PF01425">
    <property type="entry name" value="Amidase"/>
    <property type="match status" value="1"/>
</dbReference>
<keyword evidence="3" id="KW-1185">Reference proteome</keyword>
<sequence length="521" mass="55432">MSGPVLDEATIDSVHEGYRSGALSCSRLVEFYLQRVKRFDLRTGGRPPLNSIVSIAPDVREQAARCDRELAEGGVSKPLQGIPVWVKDNISVAGLAASAGLLDFTDAVAREDAALVANLRRAGALIMGTASMTGLGIGTDAWGSRFGRAGNVYDTREEPGGSSHGPAIAISANFGMVAAGVDDCCSIILPAALNGAVGLRPSVGRVPREGVVLACTDTSPGPITRTVADLGRVLNAMEAPGAGRQEASRRVPGRRIGVLVRAGNAAFSVPEEMRAPFEQALRDLASLGATVVPDVHLKGVRMSRLSSLAYHNALVAHLKARSAPPTTMRELFKLGLLAPGALHDIGKAPVVALWPNVRLPDVFAPWYRRIIRDNQRALSQELDQQGLDALVFLSLPAHGTLATVTQAPQLTVPAGTFRGAGTGTELPVGLSFLGRPWDEATLLELAGAYEAGTRHRRSPRFQEEPSTEERLDVAQFNAVKLAVAHRVRDTMRLRTRTDAPLSPEEFTAAVDGVKKELGFRD</sequence>
<evidence type="ECO:0000313" key="3">
    <source>
        <dbReference type="Proteomes" id="UP000182719"/>
    </source>
</evidence>
<evidence type="ECO:0000259" key="1">
    <source>
        <dbReference type="Pfam" id="PF01425"/>
    </source>
</evidence>
<evidence type="ECO:0000313" key="2">
    <source>
        <dbReference type="EMBL" id="SEK82892.1"/>
    </source>
</evidence>
<dbReference type="EMBL" id="FOAP01000002">
    <property type="protein sequence ID" value="SEK82892.1"/>
    <property type="molecule type" value="Genomic_DNA"/>
</dbReference>
<organism evidence="2 3">
    <name type="scientific">Stigmatella aurantiaca</name>
    <dbReference type="NCBI Taxonomy" id="41"/>
    <lineage>
        <taxon>Bacteria</taxon>
        <taxon>Pseudomonadati</taxon>
        <taxon>Myxococcota</taxon>
        <taxon>Myxococcia</taxon>
        <taxon>Myxococcales</taxon>
        <taxon>Cystobacterineae</taxon>
        <taxon>Archangiaceae</taxon>
        <taxon>Stigmatella</taxon>
    </lineage>
</organism>
<proteinExistence type="predicted"/>
<feature type="domain" description="Amidase" evidence="1">
    <location>
        <begin position="29"/>
        <end position="293"/>
    </location>
</feature>
<accession>A0A1H7K826</accession>
<dbReference type="AlphaFoldDB" id="A0A1H7K826"/>
<dbReference type="Proteomes" id="UP000182719">
    <property type="component" value="Unassembled WGS sequence"/>
</dbReference>
<dbReference type="PANTHER" id="PTHR42678:SF34">
    <property type="entry name" value="OS04G0183300 PROTEIN"/>
    <property type="match status" value="1"/>
</dbReference>
<protein>
    <submittedName>
        <fullName evidence="2">Amidase</fullName>
    </submittedName>
</protein>
<dbReference type="PANTHER" id="PTHR42678">
    <property type="entry name" value="AMIDASE"/>
    <property type="match status" value="1"/>
</dbReference>
<dbReference type="Gene3D" id="3.90.1300.10">
    <property type="entry name" value="Amidase signature (AS) domain"/>
    <property type="match status" value="1"/>
</dbReference>
<dbReference type="InterPro" id="IPR023631">
    <property type="entry name" value="Amidase_dom"/>
</dbReference>
<dbReference type="InterPro" id="IPR036928">
    <property type="entry name" value="AS_sf"/>
</dbReference>
<dbReference type="SUPFAM" id="SSF75304">
    <property type="entry name" value="Amidase signature (AS) enzymes"/>
    <property type="match status" value="1"/>
</dbReference>
<reference evidence="3" key="1">
    <citation type="submission" date="2016-10" db="EMBL/GenBank/DDBJ databases">
        <authorList>
            <person name="Varghese N."/>
            <person name="Submissions S."/>
        </authorList>
    </citation>
    <scope>NUCLEOTIDE SEQUENCE [LARGE SCALE GENOMIC DNA]</scope>
    <source>
        <strain evidence="3">DSM 17044</strain>
    </source>
</reference>
<dbReference type="RefSeq" id="WP_075005568.1">
    <property type="nucleotide sequence ID" value="NZ_FOAP01000002.1"/>
</dbReference>
<gene>
    <name evidence="2" type="ORF">SAMN05444354_102462</name>
</gene>
<name>A0A1H7K826_STIAU</name>
<dbReference type="OrthoDB" id="9811471at2"/>